<comment type="cofactor">
    <cofactor evidence="2">
        <name>Mn(2+)</name>
        <dbReference type="ChEBI" id="CHEBI:29035"/>
    </cofactor>
</comment>
<name>A0A3A3FRB4_9BURK</name>
<dbReference type="Gene3D" id="3.40.1350.10">
    <property type="match status" value="1"/>
</dbReference>
<dbReference type="PANTHER" id="PTHR15749:SF4">
    <property type="entry name" value="FANCONI-ASSOCIATED NUCLEASE 1"/>
    <property type="match status" value="1"/>
</dbReference>
<evidence type="ECO:0000256" key="9">
    <source>
        <dbReference type="ARBA" id="ARBA00022842"/>
    </source>
</evidence>
<comment type="cofactor">
    <cofactor evidence="3">
        <name>Mg(2+)</name>
        <dbReference type="ChEBI" id="CHEBI:18420"/>
    </cofactor>
</comment>
<evidence type="ECO:0000256" key="8">
    <source>
        <dbReference type="ARBA" id="ARBA00022801"/>
    </source>
</evidence>
<evidence type="ECO:0000313" key="12">
    <source>
        <dbReference type="EMBL" id="RJF96279.1"/>
    </source>
</evidence>
<accession>A0A3A3FRB4</accession>
<dbReference type="GO" id="GO:0003676">
    <property type="term" value="F:nucleic acid binding"/>
    <property type="evidence" value="ECO:0007669"/>
    <property type="project" value="InterPro"/>
</dbReference>
<keyword evidence="8" id="KW-0378">Hydrolase</keyword>
<reference evidence="13" key="1">
    <citation type="submission" date="2018-09" db="EMBL/GenBank/DDBJ databases">
        <authorList>
            <person name="Zhu H."/>
        </authorList>
    </citation>
    <scope>NUCLEOTIDE SEQUENCE [LARGE SCALE GENOMIC DNA]</scope>
    <source>
        <strain evidence="13">K1R23-30</strain>
    </source>
</reference>
<dbReference type="Pfam" id="PF08774">
    <property type="entry name" value="VRR_NUC"/>
    <property type="match status" value="1"/>
</dbReference>
<dbReference type="EMBL" id="QYUO01000002">
    <property type="protein sequence ID" value="RJF96279.1"/>
    <property type="molecule type" value="Genomic_DNA"/>
</dbReference>
<dbReference type="GO" id="GO:0046872">
    <property type="term" value="F:metal ion binding"/>
    <property type="evidence" value="ECO:0007669"/>
    <property type="project" value="UniProtKB-KW"/>
</dbReference>
<evidence type="ECO:0000256" key="5">
    <source>
        <dbReference type="ARBA" id="ARBA00012029"/>
    </source>
</evidence>
<dbReference type="InterPro" id="IPR011856">
    <property type="entry name" value="tRNA_endonuc-like_dom_sf"/>
</dbReference>
<protein>
    <recommendedName>
        <fullName evidence="5">phosphodiesterase I</fullName>
        <ecNumber evidence="5">3.1.4.1</ecNumber>
    </recommendedName>
</protein>
<dbReference type="Pfam" id="PF21315">
    <property type="entry name" value="FAN1_HTH"/>
    <property type="match status" value="1"/>
</dbReference>
<evidence type="ECO:0000256" key="3">
    <source>
        <dbReference type="ARBA" id="ARBA00001946"/>
    </source>
</evidence>
<dbReference type="InterPro" id="IPR040603">
    <property type="entry name" value="FAN1_SAP_bact"/>
</dbReference>
<dbReference type="Proteomes" id="UP000265955">
    <property type="component" value="Unassembled WGS sequence"/>
</dbReference>
<evidence type="ECO:0000256" key="6">
    <source>
        <dbReference type="ARBA" id="ARBA00022722"/>
    </source>
</evidence>
<dbReference type="EC" id="3.1.4.1" evidence="5"/>
<keyword evidence="10" id="KW-0464">Manganese</keyword>
<keyword evidence="9" id="KW-0460">Magnesium</keyword>
<comment type="similarity">
    <text evidence="4">Belongs to the FAN1 family.</text>
</comment>
<evidence type="ECO:0000256" key="1">
    <source>
        <dbReference type="ARBA" id="ARBA00000983"/>
    </source>
</evidence>
<comment type="caution">
    <text evidence="12">The sequence shown here is derived from an EMBL/GenBank/DDBJ whole genome shotgun (WGS) entry which is preliminary data.</text>
</comment>
<proteinExistence type="inferred from homology"/>
<dbReference type="AlphaFoldDB" id="A0A3A3FRB4"/>
<dbReference type="GO" id="GO:0036297">
    <property type="term" value="P:interstrand cross-link repair"/>
    <property type="evidence" value="ECO:0007669"/>
    <property type="project" value="InterPro"/>
</dbReference>
<keyword evidence="6" id="KW-0540">Nuclease</keyword>
<evidence type="ECO:0000259" key="11">
    <source>
        <dbReference type="SMART" id="SM00990"/>
    </source>
</evidence>
<gene>
    <name evidence="12" type="ORF">D3871_18115</name>
</gene>
<dbReference type="SMART" id="SM00990">
    <property type="entry name" value="VRR_NUC"/>
    <property type="match status" value="1"/>
</dbReference>
<dbReference type="InterPro" id="IPR014883">
    <property type="entry name" value="VRR_NUC"/>
</dbReference>
<feature type="domain" description="VRR-NUC" evidence="11">
    <location>
        <begin position="430"/>
        <end position="544"/>
    </location>
</feature>
<keyword evidence="7" id="KW-0479">Metal-binding</keyword>
<evidence type="ECO:0000256" key="7">
    <source>
        <dbReference type="ARBA" id="ARBA00022723"/>
    </source>
</evidence>
<dbReference type="Pfam" id="PF18081">
    <property type="entry name" value="FANC_SAP"/>
    <property type="match status" value="1"/>
</dbReference>
<sequence>MPPTLENPFYYLKNFDTVLDWVCTRYRHLINDAEEQLIACVNALPRPSRALLVRMIMRKGPFFRISKLAYDEIGCAREALHALVQHGLVDARPQLSLDQLAGLLTKAELIAAFGPAPGGAAAKKAELLDALRTRFDGTRSFDEWHPTSEDGVCEVLIQPLCERVKLLFFGNCRQDWSEFVLSDLGIFKYETVELSAASHGLRTREDVDRYLQLYRLGERFENGEATGEILKELPTIISDNDWLEVRRARLVFKLAQQLERTGLLRDALALYSGCGYPGARVRAIRMLERCGNTSAAHALAMAADLNPESEAEQQQIERMLPRLQRRLGMPLSARRFTPAVTRVDLDLPEPIEWYCVEQLVAAHLATQDAPLFYVENTLINSLFGLLCWSAIFAPVPGAFFHPFQSGPADLRSADFHRRREQEFHDCLAQLDSSEYIATIRRNFADKTHTVSPFVAWQYLSEELLELALHCIPATHLKKLFMRMLADVRSNCTGFPDLIQFWPHEKRYRMIEVKAPNDRLQDNQIRWLDYCAAHDIPVGVCYVQWLQEAA</sequence>
<dbReference type="InterPro" id="IPR049125">
    <property type="entry name" value="FAN1-like_WH"/>
</dbReference>
<dbReference type="GO" id="GO:0004528">
    <property type="term" value="F:phosphodiesterase I activity"/>
    <property type="evidence" value="ECO:0007669"/>
    <property type="project" value="UniProtKB-EC"/>
</dbReference>
<keyword evidence="13" id="KW-1185">Reference proteome</keyword>
<dbReference type="PANTHER" id="PTHR15749">
    <property type="entry name" value="FANCONI-ASSOCIATED NUCLEASE 1"/>
    <property type="match status" value="1"/>
</dbReference>
<comment type="catalytic activity">
    <reaction evidence="1">
        <text>Hydrolytically removes 5'-nucleotides successively from the 3'-hydroxy termini of 3'-hydroxy-terminated oligonucleotides.</text>
        <dbReference type="EC" id="3.1.4.1"/>
    </reaction>
</comment>
<evidence type="ECO:0000256" key="4">
    <source>
        <dbReference type="ARBA" id="ARBA00005533"/>
    </source>
</evidence>
<evidence type="ECO:0000313" key="13">
    <source>
        <dbReference type="Proteomes" id="UP000265955"/>
    </source>
</evidence>
<evidence type="ECO:0000256" key="2">
    <source>
        <dbReference type="ARBA" id="ARBA00001936"/>
    </source>
</evidence>
<organism evidence="12 13">
    <name type="scientific">Noviherbaspirillum saxi</name>
    <dbReference type="NCBI Taxonomy" id="2320863"/>
    <lineage>
        <taxon>Bacteria</taxon>
        <taxon>Pseudomonadati</taxon>
        <taxon>Pseudomonadota</taxon>
        <taxon>Betaproteobacteria</taxon>
        <taxon>Burkholderiales</taxon>
        <taxon>Oxalobacteraceae</taxon>
        <taxon>Noviherbaspirillum</taxon>
    </lineage>
</organism>
<dbReference type="InterPro" id="IPR033315">
    <property type="entry name" value="Fan1-like"/>
</dbReference>
<dbReference type="OrthoDB" id="9803913at2"/>
<evidence type="ECO:0000256" key="10">
    <source>
        <dbReference type="ARBA" id="ARBA00023211"/>
    </source>
</evidence>